<gene>
    <name evidence="1" type="ORF">IQ260_26090</name>
</gene>
<name>A0A929FCJ0_LEPEC</name>
<organism evidence="1 2">
    <name type="scientific">Leptolyngbya cf. ectocarpi LEGE 11479</name>
    <dbReference type="NCBI Taxonomy" id="1828722"/>
    <lineage>
        <taxon>Bacteria</taxon>
        <taxon>Bacillati</taxon>
        <taxon>Cyanobacteriota</taxon>
        <taxon>Cyanophyceae</taxon>
        <taxon>Leptolyngbyales</taxon>
        <taxon>Leptolyngbyaceae</taxon>
        <taxon>Leptolyngbya group</taxon>
        <taxon>Leptolyngbya</taxon>
    </lineage>
</organism>
<proteinExistence type="predicted"/>
<dbReference type="Proteomes" id="UP000615026">
    <property type="component" value="Unassembled WGS sequence"/>
</dbReference>
<sequence length="122" mass="13638">MQNIKLTIHFDAPQLEADAKERLVENLMLDLKEIDEVESINKVRHPSPPVNSKSLGGFIVGLLTAEVSAKNAKHLLSYLGTRLESKPIELEVESEGRHLKVKAHNREELAFAVKTAQDFIAK</sequence>
<comment type="caution">
    <text evidence="1">The sequence shown here is derived from an EMBL/GenBank/DDBJ whole genome shotgun (WGS) entry which is preliminary data.</text>
</comment>
<keyword evidence="2" id="KW-1185">Reference proteome</keyword>
<protein>
    <submittedName>
        <fullName evidence="1">Uncharacterized protein</fullName>
    </submittedName>
</protein>
<accession>A0A929FCJ0</accession>
<dbReference type="EMBL" id="JADEXP010000375">
    <property type="protein sequence ID" value="MBE9070117.1"/>
    <property type="molecule type" value="Genomic_DNA"/>
</dbReference>
<dbReference type="RefSeq" id="WP_193996001.1">
    <property type="nucleotide sequence ID" value="NZ_JADEXP010000375.1"/>
</dbReference>
<evidence type="ECO:0000313" key="2">
    <source>
        <dbReference type="Proteomes" id="UP000615026"/>
    </source>
</evidence>
<dbReference type="AlphaFoldDB" id="A0A929FCJ0"/>
<reference evidence="1" key="1">
    <citation type="submission" date="2020-10" db="EMBL/GenBank/DDBJ databases">
        <authorList>
            <person name="Castelo-Branco R."/>
            <person name="Eusebio N."/>
            <person name="Adriana R."/>
            <person name="Vieira A."/>
            <person name="Brugerolle De Fraissinette N."/>
            <person name="Rezende De Castro R."/>
            <person name="Schneider M.P."/>
            <person name="Vasconcelos V."/>
            <person name="Leao P.N."/>
        </authorList>
    </citation>
    <scope>NUCLEOTIDE SEQUENCE</scope>
    <source>
        <strain evidence="1">LEGE 11479</strain>
    </source>
</reference>
<evidence type="ECO:0000313" key="1">
    <source>
        <dbReference type="EMBL" id="MBE9070117.1"/>
    </source>
</evidence>